<gene>
    <name evidence="3" type="ORF">DSTB1V02_LOCUS14633</name>
</gene>
<evidence type="ECO:0000313" key="3">
    <source>
        <dbReference type="EMBL" id="CAD7254887.1"/>
    </source>
</evidence>
<dbReference type="EMBL" id="CAJPEV010013929">
    <property type="protein sequence ID" value="CAG0906848.1"/>
    <property type="molecule type" value="Genomic_DNA"/>
</dbReference>
<dbReference type="InterPro" id="IPR012909">
    <property type="entry name" value="PHA_DNA-bd_N"/>
</dbReference>
<keyword evidence="4" id="KW-1185">Reference proteome</keyword>
<dbReference type="EMBL" id="LR913447">
    <property type="protein sequence ID" value="CAD7254887.1"/>
    <property type="molecule type" value="Genomic_DNA"/>
</dbReference>
<organism evidence="3">
    <name type="scientific">Darwinula stevensoni</name>
    <dbReference type="NCBI Taxonomy" id="69355"/>
    <lineage>
        <taxon>Eukaryota</taxon>
        <taxon>Metazoa</taxon>
        <taxon>Ecdysozoa</taxon>
        <taxon>Arthropoda</taxon>
        <taxon>Crustacea</taxon>
        <taxon>Oligostraca</taxon>
        <taxon>Ostracoda</taxon>
        <taxon>Podocopa</taxon>
        <taxon>Podocopida</taxon>
        <taxon>Darwinulocopina</taxon>
        <taxon>Darwinuloidea</taxon>
        <taxon>Darwinulidae</taxon>
        <taxon>Darwinula</taxon>
    </lineage>
</organism>
<reference evidence="3" key="1">
    <citation type="submission" date="2020-11" db="EMBL/GenBank/DDBJ databases">
        <authorList>
            <person name="Tran Van P."/>
        </authorList>
    </citation>
    <scope>NUCLEOTIDE SEQUENCE</scope>
</reference>
<dbReference type="Proteomes" id="UP000677054">
    <property type="component" value="Unassembled WGS sequence"/>
</dbReference>
<protein>
    <recommendedName>
        <fullName evidence="2">PHA accumulation regulator DNA-binding N-terminal domain-containing protein</fullName>
    </recommendedName>
</protein>
<sequence length="199" mass="22780">MKTIIKRYPNRKLYNTEAKRYITLDGIADLIQHGQDIQIIDHTSGEDLTTTTLTQIIFEQQKKDEGFLSQPFLTSLIRAGESRLYSLWRSVEGGRAFVEAEIERRVQELINRGEIQGEEGKEMKRKLLGWRWHDLPVVNTVEQAWQRYNLPSTEEVKELLGQPFDALSHKLNEVLHPTPPVPPSADSTPPPPANDDPTL</sequence>
<feature type="domain" description="PHA accumulation regulator DNA-binding N-terminal" evidence="2">
    <location>
        <begin position="4"/>
        <end position="63"/>
    </location>
</feature>
<dbReference type="Pfam" id="PF07879">
    <property type="entry name" value="PHB_acc_N"/>
    <property type="match status" value="1"/>
</dbReference>
<dbReference type="AlphaFoldDB" id="A0A7R9AIY4"/>
<feature type="compositionally biased region" description="Pro residues" evidence="1">
    <location>
        <begin position="177"/>
        <end position="199"/>
    </location>
</feature>
<dbReference type="OrthoDB" id="5584790at2759"/>
<feature type="region of interest" description="Disordered" evidence="1">
    <location>
        <begin position="173"/>
        <end position="199"/>
    </location>
</feature>
<accession>A0A7R9AIY4</accession>
<evidence type="ECO:0000256" key="1">
    <source>
        <dbReference type="SAM" id="MobiDB-lite"/>
    </source>
</evidence>
<evidence type="ECO:0000313" key="4">
    <source>
        <dbReference type="Proteomes" id="UP000677054"/>
    </source>
</evidence>
<proteinExistence type="predicted"/>
<evidence type="ECO:0000259" key="2">
    <source>
        <dbReference type="Pfam" id="PF07879"/>
    </source>
</evidence>
<name>A0A7R9AIY4_9CRUS</name>